<dbReference type="EMBL" id="MU275966">
    <property type="protein sequence ID" value="KAI0044958.1"/>
    <property type="molecule type" value="Genomic_DNA"/>
</dbReference>
<organism evidence="1 2">
    <name type="scientific">Auriscalpium vulgare</name>
    <dbReference type="NCBI Taxonomy" id="40419"/>
    <lineage>
        <taxon>Eukaryota</taxon>
        <taxon>Fungi</taxon>
        <taxon>Dikarya</taxon>
        <taxon>Basidiomycota</taxon>
        <taxon>Agaricomycotina</taxon>
        <taxon>Agaricomycetes</taxon>
        <taxon>Russulales</taxon>
        <taxon>Auriscalpiaceae</taxon>
        <taxon>Auriscalpium</taxon>
    </lineage>
</organism>
<reference evidence="1" key="2">
    <citation type="journal article" date="2022" name="New Phytol.">
        <title>Evolutionary transition to the ectomycorrhizal habit in the genomes of a hyperdiverse lineage of mushroom-forming fungi.</title>
        <authorList>
            <person name="Looney B."/>
            <person name="Miyauchi S."/>
            <person name="Morin E."/>
            <person name="Drula E."/>
            <person name="Courty P.E."/>
            <person name="Kohler A."/>
            <person name="Kuo A."/>
            <person name="LaButti K."/>
            <person name="Pangilinan J."/>
            <person name="Lipzen A."/>
            <person name="Riley R."/>
            <person name="Andreopoulos W."/>
            <person name="He G."/>
            <person name="Johnson J."/>
            <person name="Nolan M."/>
            <person name="Tritt A."/>
            <person name="Barry K.W."/>
            <person name="Grigoriev I.V."/>
            <person name="Nagy L.G."/>
            <person name="Hibbett D."/>
            <person name="Henrissat B."/>
            <person name="Matheny P.B."/>
            <person name="Labbe J."/>
            <person name="Martin F.M."/>
        </authorList>
    </citation>
    <scope>NUCLEOTIDE SEQUENCE</scope>
    <source>
        <strain evidence="1">FP105234-sp</strain>
    </source>
</reference>
<keyword evidence="2" id="KW-1185">Reference proteome</keyword>
<reference evidence="1" key="1">
    <citation type="submission" date="2021-02" db="EMBL/GenBank/DDBJ databases">
        <authorList>
            <consortium name="DOE Joint Genome Institute"/>
            <person name="Ahrendt S."/>
            <person name="Looney B.P."/>
            <person name="Miyauchi S."/>
            <person name="Morin E."/>
            <person name="Drula E."/>
            <person name="Courty P.E."/>
            <person name="Chicoki N."/>
            <person name="Fauchery L."/>
            <person name="Kohler A."/>
            <person name="Kuo A."/>
            <person name="Labutti K."/>
            <person name="Pangilinan J."/>
            <person name="Lipzen A."/>
            <person name="Riley R."/>
            <person name="Andreopoulos W."/>
            <person name="He G."/>
            <person name="Johnson J."/>
            <person name="Barry K.W."/>
            <person name="Grigoriev I.V."/>
            <person name="Nagy L."/>
            <person name="Hibbett D."/>
            <person name="Henrissat B."/>
            <person name="Matheny P.B."/>
            <person name="Labbe J."/>
            <person name="Martin F."/>
        </authorList>
    </citation>
    <scope>NUCLEOTIDE SEQUENCE</scope>
    <source>
        <strain evidence="1">FP105234-sp</strain>
    </source>
</reference>
<evidence type="ECO:0000313" key="2">
    <source>
        <dbReference type="Proteomes" id="UP000814033"/>
    </source>
</evidence>
<proteinExistence type="predicted"/>
<dbReference type="Proteomes" id="UP000814033">
    <property type="component" value="Unassembled WGS sequence"/>
</dbReference>
<accession>A0ACB8RLG3</accession>
<comment type="caution">
    <text evidence="1">The sequence shown here is derived from an EMBL/GenBank/DDBJ whole genome shotgun (WGS) entry which is preliminary data.</text>
</comment>
<name>A0ACB8RLG3_9AGAM</name>
<gene>
    <name evidence="1" type="ORF">FA95DRAFT_1680823</name>
</gene>
<evidence type="ECO:0000313" key="1">
    <source>
        <dbReference type="EMBL" id="KAI0044958.1"/>
    </source>
</evidence>
<protein>
    <submittedName>
        <fullName evidence="1">PIN domain-like protein</fullName>
    </submittedName>
</protein>
<sequence length="582" mass="64843">MGVLGLTPFLQKACPEVIKKLPNRLRELTGKTIVIDGTLITQRLHFAHVPHKYRHVLGWYRLIHEFKDSDVRPICVFDGKERSVAKADEVERRRHVRRVDAFRGTIESERLDRLSSLTNLLKTLDPQERHTATVTLKDILSESPEPSPATSSPLYVAGELDDVGTTLPVDTGRPRTSISAIPYDDVLGDGDFDDSDIREVLMNSHGDVNFAQKIARTSPTQSVDDIPIDQLSLDSYNIIQPVATEDEQNAAEASPCPPVRLDEEFPSSMAALYLNYRHSVLKLDNLPLSGLLSLSSPDKNASSTLEEAFDVRTEAVISKTQYQLTLAEGKLWERLAASDGIEEDSTTTELALLDLAEKSSLISQSYTRRNNPPTEETYAESRALLQAMGVPCLETTGPYEAEALASSLVVNGLADYVASEDTDVLVYEAPLLRNITSRRDPLMLISGAEVRAALQLERDGFVDFALLLGTDFSQRIKNVGPQRALKFIREHGSIEQILEREKQYPPRQTPETYMEHVRTARATFTTLPPVPEQALLESGGYQDEEVANLMTRFKLWRYIEHDGSVSASALDGNYFNDNPTAF</sequence>